<dbReference type="OrthoDB" id="9798064at2"/>
<feature type="transmembrane region" description="Helical" evidence="8">
    <location>
        <begin position="220"/>
        <end position="241"/>
    </location>
</feature>
<organism evidence="9 10">
    <name type="scientific">Frisingicoccus caecimuris</name>
    <dbReference type="NCBI Taxonomy" id="1796636"/>
    <lineage>
        <taxon>Bacteria</taxon>
        <taxon>Bacillati</taxon>
        <taxon>Bacillota</taxon>
        <taxon>Clostridia</taxon>
        <taxon>Lachnospirales</taxon>
        <taxon>Lachnospiraceae</taxon>
        <taxon>Frisingicoccus</taxon>
    </lineage>
</organism>
<feature type="transmembrane region" description="Helical" evidence="8">
    <location>
        <begin position="157"/>
        <end position="176"/>
    </location>
</feature>
<feature type="transmembrane region" description="Helical" evidence="8">
    <location>
        <begin position="182"/>
        <end position="208"/>
    </location>
</feature>
<evidence type="ECO:0000256" key="2">
    <source>
        <dbReference type="ARBA" id="ARBA00010145"/>
    </source>
</evidence>
<evidence type="ECO:0000256" key="7">
    <source>
        <dbReference type="ARBA" id="ARBA00023136"/>
    </source>
</evidence>
<keyword evidence="10" id="KW-1185">Reference proteome</keyword>
<dbReference type="GO" id="GO:0005886">
    <property type="term" value="C:plasma membrane"/>
    <property type="evidence" value="ECO:0007669"/>
    <property type="project" value="UniProtKB-SubCell"/>
</dbReference>
<dbReference type="Pfam" id="PF03547">
    <property type="entry name" value="Mem_trans"/>
    <property type="match status" value="2"/>
</dbReference>
<evidence type="ECO:0000313" key="10">
    <source>
        <dbReference type="Proteomes" id="UP000295711"/>
    </source>
</evidence>
<feature type="transmembrane region" description="Helical" evidence="8">
    <location>
        <begin position="68"/>
        <end position="89"/>
    </location>
</feature>
<gene>
    <name evidence="9" type="ORF">EV212_101281</name>
</gene>
<evidence type="ECO:0000256" key="4">
    <source>
        <dbReference type="ARBA" id="ARBA00022475"/>
    </source>
</evidence>
<feature type="transmembrane region" description="Helical" evidence="8">
    <location>
        <begin position="280"/>
        <end position="299"/>
    </location>
</feature>
<keyword evidence="5 8" id="KW-0812">Transmembrane</keyword>
<sequence length="300" mass="32957">MIVSTVLGKIISIFIIMVVGVICYKVGIIDNNTKEKLSRLSTLIVNPILIFMSFQMEYDTALLKNMGILFILAVISYVISIVLGHFLLHKKEGYDLAVEKFAVTYTNCGFIGVPLGYALFGSIGVIYATVFVATFHIFCWTHGILLLDNSGFQPKKLINPCLIAVCSGIICFIFQLKIPTNIAFAMNSIADMNTPLAMLLSGAIMAQLNFKETFKKGRMFFVVALRLIVSSAIFALLLRFVPIDEQMRVVAAVTAACPSGAMTITMAILYGRDDYYATELFGMTTLLSIVTIPLCMMIAG</sequence>
<dbReference type="RefSeq" id="WP_132087741.1">
    <property type="nucleotide sequence ID" value="NZ_JANKAQ010000002.1"/>
</dbReference>
<comment type="caution">
    <text evidence="9">The sequence shown here is derived from an EMBL/GenBank/DDBJ whole genome shotgun (WGS) entry which is preliminary data.</text>
</comment>
<dbReference type="InterPro" id="IPR038770">
    <property type="entry name" value="Na+/solute_symporter_sf"/>
</dbReference>
<dbReference type="Proteomes" id="UP000295711">
    <property type="component" value="Unassembled WGS sequence"/>
</dbReference>
<reference evidence="9 10" key="1">
    <citation type="submission" date="2019-03" db="EMBL/GenBank/DDBJ databases">
        <title>Genomic Encyclopedia of Type Strains, Phase IV (KMG-IV): sequencing the most valuable type-strain genomes for metagenomic binning, comparative biology and taxonomic classification.</title>
        <authorList>
            <person name="Goeker M."/>
        </authorList>
    </citation>
    <scope>NUCLEOTIDE SEQUENCE [LARGE SCALE GENOMIC DNA]</scope>
    <source>
        <strain evidence="9 10">DSM 28559</strain>
    </source>
</reference>
<protein>
    <recommendedName>
        <fullName evidence="11">AEC family transporter</fullName>
    </recommendedName>
</protein>
<keyword evidence="4" id="KW-1003">Cell membrane</keyword>
<accession>A0A4R2M0G4</accession>
<feature type="transmembrane region" description="Helical" evidence="8">
    <location>
        <begin position="40"/>
        <end position="56"/>
    </location>
</feature>
<comment type="subcellular location">
    <subcellularLocation>
        <location evidence="1">Cell membrane</location>
        <topology evidence="1">Multi-pass membrane protein</topology>
    </subcellularLocation>
</comment>
<evidence type="ECO:0000256" key="8">
    <source>
        <dbReference type="SAM" id="Phobius"/>
    </source>
</evidence>
<evidence type="ECO:0008006" key="11">
    <source>
        <dbReference type="Google" id="ProtNLM"/>
    </source>
</evidence>
<evidence type="ECO:0000256" key="5">
    <source>
        <dbReference type="ARBA" id="ARBA00022692"/>
    </source>
</evidence>
<dbReference type="GO" id="GO:0055085">
    <property type="term" value="P:transmembrane transport"/>
    <property type="evidence" value="ECO:0007669"/>
    <property type="project" value="InterPro"/>
</dbReference>
<dbReference type="InterPro" id="IPR004776">
    <property type="entry name" value="Mem_transp_PIN-like"/>
</dbReference>
<dbReference type="PANTHER" id="PTHR36838:SF1">
    <property type="entry name" value="SLR1864 PROTEIN"/>
    <property type="match status" value="1"/>
</dbReference>
<evidence type="ECO:0000256" key="1">
    <source>
        <dbReference type="ARBA" id="ARBA00004651"/>
    </source>
</evidence>
<keyword evidence="7 8" id="KW-0472">Membrane</keyword>
<name>A0A4R2M0G4_9FIRM</name>
<proteinExistence type="inferred from homology"/>
<evidence type="ECO:0000313" key="9">
    <source>
        <dbReference type="EMBL" id="TCO86493.1"/>
    </source>
</evidence>
<dbReference type="PANTHER" id="PTHR36838">
    <property type="entry name" value="AUXIN EFFLUX CARRIER FAMILY PROTEIN"/>
    <property type="match status" value="1"/>
</dbReference>
<feature type="transmembrane region" description="Helical" evidence="8">
    <location>
        <begin position="247"/>
        <end position="268"/>
    </location>
</feature>
<dbReference type="Gene3D" id="1.20.1530.20">
    <property type="match status" value="1"/>
</dbReference>
<evidence type="ECO:0000256" key="3">
    <source>
        <dbReference type="ARBA" id="ARBA00022448"/>
    </source>
</evidence>
<comment type="similarity">
    <text evidence="2">Belongs to the auxin efflux carrier (TC 2.A.69) family.</text>
</comment>
<keyword evidence="6 8" id="KW-1133">Transmembrane helix</keyword>
<feature type="transmembrane region" description="Helical" evidence="8">
    <location>
        <begin position="101"/>
        <end position="120"/>
    </location>
</feature>
<evidence type="ECO:0000256" key="6">
    <source>
        <dbReference type="ARBA" id="ARBA00022989"/>
    </source>
</evidence>
<feature type="transmembrane region" description="Helical" evidence="8">
    <location>
        <begin position="6"/>
        <end position="28"/>
    </location>
</feature>
<dbReference type="EMBL" id="SLXA01000001">
    <property type="protein sequence ID" value="TCO86493.1"/>
    <property type="molecule type" value="Genomic_DNA"/>
</dbReference>
<keyword evidence="3" id="KW-0813">Transport</keyword>
<dbReference type="AlphaFoldDB" id="A0A4R2M0G4"/>